<comment type="caution">
    <text evidence="4">The sequence shown here is derived from an EMBL/GenBank/DDBJ whole genome shotgun (WGS) entry which is preliminary data.</text>
</comment>
<dbReference type="PROSITE" id="PS01247">
    <property type="entry name" value="IUNH"/>
    <property type="match status" value="1"/>
</dbReference>
<organism evidence="4 5">
    <name type="scientific">Weissella kandleri</name>
    <dbReference type="NCBI Taxonomy" id="1616"/>
    <lineage>
        <taxon>Bacteria</taxon>
        <taxon>Bacillati</taxon>
        <taxon>Bacillota</taxon>
        <taxon>Bacilli</taxon>
        <taxon>Lactobacillales</taxon>
        <taxon>Lactobacillaceae</taxon>
        <taxon>Weissella</taxon>
    </lineage>
</organism>
<dbReference type="AlphaFoldDB" id="A0A0R2JKF3"/>
<dbReference type="PANTHER" id="PTHR12304">
    <property type="entry name" value="INOSINE-URIDINE PREFERRING NUCLEOSIDE HYDROLASE"/>
    <property type="match status" value="1"/>
</dbReference>
<keyword evidence="5" id="KW-1185">Reference proteome</keyword>
<dbReference type="Gene3D" id="3.90.245.10">
    <property type="entry name" value="Ribonucleoside hydrolase-like"/>
    <property type="match status" value="1"/>
</dbReference>
<reference evidence="4 5" key="1">
    <citation type="journal article" date="2015" name="Genome Announc.">
        <title>Expanding the biotechnology potential of lactobacilli through comparative genomics of 213 strains and associated genera.</title>
        <authorList>
            <person name="Sun Z."/>
            <person name="Harris H.M."/>
            <person name="McCann A."/>
            <person name="Guo C."/>
            <person name="Argimon S."/>
            <person name="Zhang W."/>
            <person name="Yang X."/>
            <person name="Jeffery I.B."/>
            <person name="Cooney J.C."/>
            <person name="Kagawa T.F."/>
            <person name="Liu W."/>
            <person name="Song Y."/>
            <person name="Salvetti E."/>
            <person name="Wrobel A."/>
            <person name="Rasinkangas P."/>
            <person name="Parkhill J."/>
            <person name="Rea M.C."/>
            <person name="O'Sullivan O."/>
            <person name="Ritari J."/>
            <person name="Douillard F.P."/>
            <person name="Paul Ross R."/>
            <person name="Yang R."/>
            <person name="Briner A.E."/>
            <person name="Felis G.E."/>
            <person name="de Vos W.M."/>
            <person name="Barrangou R."/>
            <person name="Klaenhammer T.R."/>
            <person name="Caufield P.W."/>
            <person name="Cui Y."/>
            <person name="Zhang H."/>
            <person name="O'Toole P.W."/>
        </authorList>
    </citation>
    <scope>NUCLEOTIDE SEQUENCE [LARGE SCALE GENOMIC DNA]</scope>
    <source>
        <strain evidence="4 5">DSM 20593</strain>
    </source>
</reference>
<dbReference type="GO" id="GO:0005829">
    <property type="term" value="C:cytosol"/>
    <property type="evidence" value="ECO:0007669"/>
    <property type="project" value="TreeGrafter"/>
</dbReference>
<dbReference type="PATRIC" id="fig|1616.3.peg.1285"/>
<dbReference type="GO" id="GO:0008477">
    <property type="term" value="F:purine nucleosidase activity"/>
    <property type="evidence" value="ECO:0007669"/>
    <property type="project" value="TreeGrafter"/>
</dbReference>
<dbReference type="NCBIfam" id="NF008036">
    <property type="entry name" value="PRK10768.1"/>
    <property type="match status" value="1"/>
</dbReference>
<proteinExistence type="predicted"/>
<dbReference type="EMBL" id="JQBP01000008">
    <property type="protein sequence ID" value="KRN74516.1"/>
    <property type="molecule type" value="Genomic_DNA"/>
</dbReference>
<sequence>MHNIERNYIMTEKEALILDMDPGIDDAVALSIALTHSEFDLKLLTGVAGNVSVEKTTANLLKLEEFFGRTDIPVAMGAKAPLKREFKDASYIHGESGMPGYDFPALTHQPIDKDAIEAMVEVLDNADQAMTIVATGAYTNIALLLQQHPEVKPKIKRLILMGGSLSGGNVSSVAEFNVFTDPDAANIIFQSGLDITMIGLDVTLKALLSNQSIKDIAKMGEVGAMISGVMTAYNDAEGDGKPMHDVNTILYLLHPEFFTVEEHMIYVITEGPAVGGTISDFQDRWSNGQKNSHVAVDIDAKAFEDWFLTEIPKMNAAKAAQQ</sequence>
<gene>
    <name evidence="4" type="ORF">IV73_GL001252</name>
</gene>
<dbReference type="InterPro" id="IPR015910">
    <property type="entry name" value="I/U_nuclsd_hydro_CS"/>
</dbReference>
<name>A0A0R2JKF3_9LACO</name>
<keyword evidence="1" id="KW-0378">Hydrolase</keyword>
<dbReference type="PANTHER" id="PTHR12304:SF15">
    <property type="entry name" value="NON-SPECIFIC RIBONUCLEOSIDE HYDROLASE RIHC"/>
    <property type="match status" value="1"/>
</dbReference>
<dbReference type="STRING" id="1616.IV73_GL001252"/>
<accession>A0A0R2JKF3</accession>
<evidence type="ECO:0000256" key="1">
    <source>
        <dbReference type="ARBA" id="ARBA00022801"/>
    </source>
</evidence>
<dbReference type="GO" id="GO:0006152">
    <property type="term" value="P:purine nucleoside catabolic process"/>
    <property type="evidence" value="ECO:0007669"/>
    <property type="project" value="TreeGrafter"/>
</dbReference>
<evidence type="ECO:0000313" key="5">
    <source>
        <dbReference type="Proteomes" id="UP000051655"/>
    </source>
</evidence>
<evidence type="ECO:0000313" key="4">
    <source>
        <dbReference type="EMBL" id="KRN74516.1"/>
    </source>
</evidence>
<keyword evidence="2" id="KW-0326">Glycosidase</keyword>
<dbReference type="InterPro" id="IPR023186">
    <property type="entry name" value="IUNH"/>
</dbReference>
<dbReference type="Proteomes" id="UP000051655">
    <property type="component" value="Unassembled WGS sequence"/>
</dbReference>
<protein>
    <recommendedName>
        <fullName evidence="3">Inosine/uridine-preferring nucleoside hydrolase domain-containing protein</fullName>
    </recommendedName>
</protein>
<dbReference type="SUPFAM" id="SSF53590">
    <property type="entry name" value="Nucleoside hydrolase"/>
    <property type="match status" value="1"/>
</dbReference>
<dbReference type="CDD" id="cd02651">
    <property type="entry name" value="nuc_hydro_IU_UC_XIUA"/>
    <property type="match status" value="1"/>
</dbReference>
<evidence type="ECO:0000259" key="3">
    <source>
        <dbReference type="Pfam" id="PF01156"/>
    </source>
</evidence>
<evidence type="ECO:0000256" key="2">
    <source>
        <dbReference type="ARBA" id="ARBA00023295"/>
    </source>
</evidence>
<dbReference type="Pfam" id="PF01156">
    <property type="entry name" value="IU_nuc_hydro"/>
    <property type="match status" value="1"/>
</dbReference>
<feature type="domain" description="Inosine/uridine-preferring nucleoside hydrolase" evidence="3">
    <location>
        <begin position="16"/>
        <end position="304"/>
    </location>
</feature>
<dbReference type="InterPro" id="IPR001910">
    <property type="entry name" value="Inosine/uridine_hydrolase_dom"/>
</dbReference>
<dbReference type="InterPro" id="IPR036452">
    <property type="entry name" value="Ribo_hydro-like"/>
</dbReference>
<dbReference type="GO" id="GO:0045437">
    <property type="term" value="F:uridine nucleosidase activity"/>
    <property type="evidence" value="ECO:0007669"/>
    <property type="project" value="UniProtKB-ARBA"/>
</dbReference>